<evidence type="ECO:0000256" key="1">
    <source>
        <dbReference type="SAM" id="MobiDB-lite"/>
    </source>
</evidence>
<proteinExistence type="predicted"/>
<dbReference type="EMBL" id="JARBHB010000005">
    <property type="protein sequence ID" value="KAJ8884400.1"/>
    <property type="molecule type" value="Genomic_DNA"/>
</dbReference>
<organism evidence="2 3">
    <name type="scientific">Dryococelus australis</name>
    <dbReference type="NCBI Taxonomy" id="614101"/>
    <lineage>
        <taxon>Eukaryota</taxon>
        <taxon>Metazoa</taxon>
        <taxon>Ecdysozoa</taxon>
        <taxon>Arthropoda</taxon>
        <taxon>Hexapoda</taxon>
        <taxon>Insecta</taxon>
        <taxon>Pterygota</taxon>
        <taxon>Neoptera</taxon>
        <taxon>Polyneoptera</taxon>
        <taxon>Phasmatodea</taxon>
        <taxon>Verophasmatodea</taxon>
        <taxon>Anareolatae</taxon>
        <taxon>Phasmatidae</taxon>
        <taxon>Eurycanthinae</taxon>
        <taxon>Dryococelus</taxon>
    </lineage>
</organism>
<gene>
    <name evidence="2" type="ORF">PR048_016257</name>
</gene>
<dbReference type="Proteomes" id="UP001159363">
    <property type="component" value="Chromosome 4"/>
</dbReference>
<protein>
    <submittedName>
        <fullName evidence="2">Uncharacterized protein</fullName>
    </submittedName>
</protein>
<evidence type="ECO:0000313" key="2">
    <source>
        <dbReference type="EMBL" id="KAJ8884400.1"/>
    </source>
</evidence>
<keyword evidence="3" id="KW-1185">Reference proteome</keyword>
<accession>A0ABQ9HJ82</accession>
<name>A0ABQ9HJ82_9NEOP</name>
<feature type="region of interest" description="Disordered" evidence="1">
    <location>
        <begin position="453"/>
        <end position="472"/>
    </location>
</feature>
<evidence type="ECO:0000313" key="3">
    <source>
        <dbReference type="Proteomes" id="UP001159363"/>
    </source>
</evidence>
<sequence>MWESCRTMPLVGGFSSESPVSPALSFRRCSILTSITLVKSPLNILTHSLMSVANLKINLIPLLERPSEFQVVHGDYSPHKNLLQLLHSPSTVLFAPINMTSGIDASDQYLSDCSITMKLQRYYLSTRRVLSLSSLFELRTLREPRGHIRLVSRFYDTSAISETSCVPSARKKCTASWAQTVCPPKAASRKTYRPHLKPGIVTISSRRRLIIVAASSHRRPGIVTTISRRTPSIVATSSCRRPGIIATSSRRLGFATTSSRRRPDTVGKPLVHFCIGPIPEYDIGPVSAGRNLMHDAALRITYFGCLSGMHPPILLRWVPKVHPAWLRLSCDRRVVVQPCTTRVRWAREVDIFSFSLNLTSGSAPSQAQSLIVRSTSVTNINKSDKDAGLRSIPPTAGIGTAAAIMSRVDPGDACTMILFRKCREKFNFTVVPRNNTASEQYKGAHAYEGGVDKEVEGSRKVRPPKHTGTRPSQLNLRKSARSILASTVHSARRNAHCAAQSTYCAMKCNASLMETFSRSTRALIPTPPLHLRVDGHRRGPRALLAEFSATTRFCVVEKFKTDCIYRKMDVHRKTQNRPYGRGRKRFRKTTLVQMGTKTMASRTRVECVDTVRPYSVCAVAQRCHRIHHRNHPNTPLHCTYVILRQRVFCIRTSKLWLRSSWILLIVKLKDGYRARWRSGNSLDSHIREDPGSIPGPAILISAFHDFPKSLQANAGMGP</sequence>
<reference evidence="2 3" key="1">
    <citation type="submission" date="2023-02" db="EMBL/GenBank/DDBJ databases">
        <title>LHISI_Scaffold_Assembly.</title>
        <authorList>
            <person name="Stuart O.P."/>
            <person name="Cleave R."/>
            <person name="Magrath M.J.L."/>
            <person name="Mikheyev A.S."/>
        </authorList>
    </citation>
    <scope>NUCLEOTIDE SEQUENCE [LARGE SCALE GENOMIC DNA]</scope>
    <source>
        <strain evidence="2">Daus_M_001</strain>
        <tissue evidence="2">Leg muscle</tissue>
    </source>
</reference>
<comment type="caution">
    <text evidence="2">The sequence shown here is derived from an EMBL/GenBank/DDBJ whole genome shotgun (WGS) entry which is preliminary data.</text>
</comment>